<dbReference type="EMBL" id="KV425989">
    <property type="protein sequence ID" value="KZV93470.1"/>
    <property type="molecule type" value="Genomic_DNA"/>
</dbReference>
<organism evidence="1 2">
    <name type="scientific">Exidia glandulosa HHB12029</name>
    <dbReference type="NCBI Taxonomy" id="1314781"/>
    <lineage>
        <taxon>Eukaryota</taxon>
        <taxon>Fungi</taxon>
        <taxon>Dikarya</taxon>
        <taxon>Basidiomycota</taxon>
        <taxon>Agaricomycotina</taxon>
        <taxon>Agaricomycetes</taxon>
        <taxon>Auriculariales</taxon>
        <taxon>Exidiaceae</taxon>
        <taxon>Exidia</taxon>
    </lineage>
</organism>
<accession>A0A165IJ17</accession>
<keyword evidence="2" id="KW-1185">Reference proteome</keyword>
<protein>
    <recommendedName>
        <fullName evidence="3">F-box domain-containing protein</fullName>
    </recommendedName>
</protein>
<evidence type="ECO:0000313" key="2">
    <source>
        <dbReference type="Proteomes" id="UP000077266"/>
    </source>
</evidence>
<dbReference type="Gene3D" id="3.80.10.10">
    <property type="entry name" value="Ribonuclease Inhibitor"/>
    <property type="match status" value="1"/>
</dbReference>
<reference evidence="1 2" key="1">
    <citation type="journal article" date="2016" name="Mol. Biol. Evol.">
        <title>Comparative Genomics of Early-Diverging Mushroom-Forming Fungi Provides Insights into the Origins of Lignocellulose Decay Capabilities.</title>
        <authorList>
            <person name="Nagy L.G."/>
            <person name="Riley R."/>
            <person name="Tritt A."/>
            <person name="Adam C."/>
            <person name="Daum C."/>
            <person name="Floudas D."/>
            <person name="Sun H."/>
            <person name="Yadav J.S."/>
            <person name="Pangilinan J."/>
            <person name="Larsson K.H."/>
            <person name="Matsuura K."/>
            <person name="Barry K."/>
            <person name="Labutti K."/>
            <person name="Kuo R."/>
            <person name="Ohm R.A."/>
            <person name="Bhattacharya S.S."/>
            <person name="Shirouzu T."/>
            <person name="Yoshinaga Y."/>
            <person name="Martin F.M."/>
            <person name="Grigoriev I.V."/>
            <person name="Hibbett D.S."/>
        </authorList>
    </citation>
    <scope>NUCLEOTIDE SEQUENCE [LARGE SCALE GENOMIC DNA]</scope>
    <source>
        <strain evidence="1 2">HHB12029</strain>
    </source>
</reference>
<evidence type="ECO:0008006" key="3">
    <source>
        <dbReference type="Google" id="ProtNLM"/>
    </source>
</evidence>
<dbReference type="AlphaFoldDB" id="A0A165IJ17"/>
<name>A0A165IJ17_EXIGL</name>
<dbReference type="InParanoid" id="A0A165IJ17"/>
<dbReference type="Proteomes" id="UP000077266">
    <property type="component" value="Unassembled WGS sequence"/>
</dbReference>
<dbReference type="InterPro" id="IPR032675">
    <property type="entry name" value="LRR_dom_sf"/>
</dbReference>
<proteinExistence type="predicted"/>
<evidence type="ECO:0000313" key="1">
    <source>
        <dbReference type="EMBL" id="KZV93470.1"/>
    </source>
</evidence>
<gene>
    <name evidence="1" type="ORF">EXIGLDRAFT_835656</name>
</gene>
<sequence>MLAYVREHNLRASVTANYSSNLLLLEHTVYRDELDLDSRDPFSVQAKAESVDPENVIRTERLMDAISAAVPFLVKLKVDWGPMRPNLSGLVQPAPQLRKLSLVHRIFSVDDDVIEIPETLFAGKAPVLRRLRLKGFTLCSSTIPALESVHVLDFNTPRYLLDAPKTFPDVRHLTTGRSASHSNGTLSLLHSLVTSVRSDHADQNYFQALAVVPRVTVTCFVRGHEDQVPFSTLFAAFPVNTPLRLKLSHRLGDSFLVSVSTLNRHTVRACLFPLNPSSKLLAWIAEELEILRSRRLLELDVHHHLFGSLNSIFPNGIPDLRTLRVQRATITTQHIPFIAPMDPLVAVSPIRCPRLERYELMDPFGRPTSENLARELSATIQPGNGKFELVYNGAKILARRTGAGGG</sequence>